<reference evidence="2 3" key="1">
    <citation type="submission" date="2019-05" db="EMBL/GenBank/DDBJ databases">
        <title>Panacibacter sp. strain 17mud1-8 Genome sequencing and assembly.</title>
        <authorList>
            <person name="Chhetri G."/>
        </authorList>
    </citation>
    <scope>NUCLEOTIDE SEQUENCE [LARGE SCALE GENOMIC DNA]</scope>
    <source>
        <strain evidence="2 3">17mud1-8</strain>
    </source>
</reference>
<keyword evidence="1" id="KW-1133">Transmembrane helix</keyword>
<keyword evidence="3" id="KW-1185">Reference proteome</keyword>
<accession>A0A4U3L6Q1</accession>
<sequence length="142" mass="16296">MNHDYPQTRLSKTLLTGVFAGIIATLINLAYDFFYRDFAEFYPSDFINVSSIIFATMLLFTIAGIIYFFLNKLTKYGNIVYIVIFLILTIFCFYGSLHVMRSSNAMENQEFRGLLLGTVAVTGLLLTFFIPYLTTHDTLYND</sequence>
<keyword evidence="1" id="KW-0812">Transmembrane</keyword>
<keyword evidence="1" id="KW-0472">Membrane</keyword>
<evidence type="ECO:0000313" key="3">
    <source>
        <dbReference type="Proteomes" id="UP000305848"/>
    </source>
</evidence>
<proteinExistence type="predicted"/>
<evidence type="ECO:0000313" key="2">
    <source>
        <dbReference type="EMBL" id="TKK69406.1"/>
    </source>
</evidence>
<dbReference type="EMBL" id="SZQL01000005">
    <property type="protein sequence ID" value="TKK69406.1"/>
    <property type="molecule type" value="Genomic_DNA"/>
</dbReference>
<dbReference type="Proteomes" id="UP000305848">
    <property type="component" value="Unassembled WGS sequence"/>
</dbReference>
<dbReference type="AlphaFoldDB" id="A0A4U3L6Q1"/>
<evidence type="ECO:0000256" key="1">
    <source>
        <dbReference type="SAM" id="Phobius"/>
    </source>
</evidence>
<comment type="caution">
    <text evidence="2">The sequence shown here is derived from an EMBL/GenBank/DDBJ whole genome shotgun (WGS) entry which is preliminary data.</text>
</comment>
<dbReference type="RefSeq" id="WP_137261402.1">
    <property type="nucleotide sequence ID" value="NZ_SZQL01000005.1"/>
</dbReference>
<gene>
    <name evidence="2" type="ORF">FC093_08820</name>
</gene>
<feature type="transmembrane region" description="Helical" evidence="1">
    <location>
        <begin position="76"/>
        <end position="99"/>
    </location>
</feature>
<protein>
    <submittedName>
        <fullName evidence="2">Uncharacterized protein</fullName>
    </submittedName>
</protein>
<dbReference type="OrthoDB" id="665804at2"/>
<name>A0A4U3L6Q1_9BACT</name>
<feature type="transmembrane region" description="Helical" evidence="1">
    <location>
        <begin position="46"/>
        <end position="70"/>
    </location>
</feature>
<organism evidence="2 3">
    <name type="scientific">Ilyomonas limi</name>
    <dbReference type="NCBI Taxonomy" id="2575867"/>
    <lineage>
        <taxon>Bacteria</taxon>
        <taxon>Pseudomonadati</taxon>
        <taxon>Bacteroidota</taxon>
        <taxon>Chitinophagia</taxon>
        <taxon>Chitinophagales</taxon>
        <taxon>Chitinophagaceae</taxon>
        <taxon>Ilyomonas</taxon>
    </lineage>
</organism>
<feature type="transmembrane region" description="Helical" evidence="1">
    <location>
        <begin position="111"/>
        <end position="133"/>
    </location>
</feature>
<feature type="transmembrane region" description="Helical" evidence="1">
    <location>
        <begin position="14"/>
        <end position="34"/>
    </location>
</feature>